<gene>
    <name evidence="5" type="ORF">EH31_14715</name>
</gene>
<comment type="caution">
    <text evidence="5">The sequence shown here is derived from an EMBL/GenBank/DDBJ whole genome shotgun (WGS) entry which is preliminary data.</text>
</comment>
<keyword evidence="6" id="KW-1185">Reference proteome</keyword>
<organism evidence="5 6">
    <name type="scientific">Erythrobacter longus</name>
    <dbReference type="NCBI Taxonomy" id="1044"/>
    <lineage>
        <taxon>Bacteria</taxon>
        <taxon>Pseudomonadati</taxon>
        <taxon>Pseudomonadota</taxon>
        <taxon>Alphaproteobacteria</taxon>
        <taxon>Sphingomonadales</taxon>
        <taxon>Erythrobacteraceae</taxon>
        <taxon>Erythrobacter/Porphyrobacter group</taxon>
        <taxon>Erythrobacter</taxon>
    </lineage>
</organism>
<protein>
    <recommendedName>
        <fullName evidence="2">Basal-body rod modification protein FlgD</fullName>
    </recommendedName>
</protein>
<dbReference type="AlphaFoldDB" id="A0A074M3T1"/>
<comment type="function">
    <text evidence="4">Required for flagellar hook formation. May act as a scaffolding protein.</text>
</comment>
<proteinExistence type="inferred from homology"/>
<dbReference type="Pfam" id="PF03963">
    <property type="entry name" value="FlgD"/>
    <property type="match status" value="1"/>
</dbReference>
<evidence type="ECO:0000313" key="5">
    <source>
        <dbReference type="EMBL" id="KEO89276.1"/>
    </source>
</evidence>
<evidence type="ECO:0000256" key="2">
    <source>
        <dbReference type="ARBA" id="ARBA00016013"/>
    </source>
</evidence>
<evidence type="ECO:0000256" key="1">
    <source>
        <dbReference type="ARBA" id="ARBA00010577"/>
    </source>
</evidence>
<dbReference type="Proteomes" id="UP000027647">
    <property type="component" value="Unassembled WGS sequence"/>
</dbReference>
<reference evidence="5 6" key="1">
    <citation type="submission" date="2014-04" db="EMBL/GenBank/DDBJ databases">
        <title>A comprehensive comparison of genomes of Erythrobacter spp. strains.</title>
        <authorList>
            <person name="Zheng Q."/>
        </authorList>
    </citation>
    <scope>NUCLEOTIDE SEQUENCE [LARGE SCALE GENOMIC DNA]</scope>
    <source>
        <strain evidence="5 6">DSM 6997</strain>
    </source>
</reference>
<dbReference type="eggNOG" id="COG1843">
    <property type="taxonomic scope" value="Bacteria"/>
</dbReference>
<dbReference type="EMBL" id="JMIW01000006">
    <property type="protein sequence ID" value="KEO89276.1"/>
    <property type="molecule type" value="Genomic_DNA"/>
</dbReference>
<keyword evidence="3" id="KW-1005">Bacterial flagellum biogenesis</keyword>
<evidence type="ECO:0000256" key="4">
    <source>
        <dbReference type="ARBA" id="ARBA00024746"/>
    </source>
</evidence>
<accession>A0A074M3T1</accession>
<name>A0A074M3T1_ERYLO</name>
<comment type="similarity">
    <text evidence="1">Belongs to the FlgD family.</text>
</comment>
<evidence type="ECO:0000256" key="3">
    <source>
        <dbReference type="ARBA" id="ARBA00022795"/>
    </source>
</evidence>
<evidence type="ECO:0000313" key="6">
    <source>
        <dbReference type="Proteomes" id="UP000027647"/>
    </source>
</evidence>
<dbReference type="GO" id="GO:0044781">
    <property type="term" value="P:bacterial-type flagellum organization"/>
    <property type="evidence" value="ECO:0007669"/>
    <property type="project" value="UniProtKB-KW"/>
</dbReference>
<dbReference type="InterPro" id="IPR005648">
    <property type="entry name" value="FlgD"/>
</dbReference>
<dbReference type="OrthoDB" id="9785233at2"/>
<dbReference type="STRING" id="1044.EH31_14715"/>
<sequence length="130" mass="13437">MTTINTNQPAGLNETLDRINAPGSIVQQSAAAQLGSADFLRLMTAQLANQDPLEPQSNEQMLAQLAQFSSLESNLEGNNRLDDISAKLDALIEAQTAAAEAAIQAAEAATAAAQAANNAAFNPSGTQTVI</sequence>
<dbReference type="RefSeq" id="WP_081853418.1">
    <property type="nucleotide sequence ID" value="NZ_JMIW01000006.1"/>
</dbReference>